<feature type="region of interest" description="Disordered" evidence="1">
    <location>
        <begin position="320"/>
        <end position="398"/>
    </location>
</feature>
<dbReference type="Proteomes" id="UP000627984">
    <property type="component" value="Unassembled WGS sequence"/>
</dbReference>
<dbReference type="InterPro" id="IPR027417">
    <property type="entry name" value="P-loop_NTPase"/>
</dbReference>
<evidence type="ECO:0008006" key="4">
    <source>
        <dbReference type="Google" id="ProtNLM"/>
    </source>
</evidence>
<feature type="compositionally biased region" description="Polar residues" evidence="1">
    <location>
        <begin position="322"/>
        <end position="332"/>
    </location>
</feature>
<feature type="compositionally biased region" description="Pro residues" evidence="1">
    <location>
        <begin position="337"/>
        <end position="346"/>
    </location>
</feature>
<accession>A0AA37BPW2</accession>
<dbReference type="Gene3D" id="3.40.50.300">
    <property type="entry name" value="P-loop containing nucleotide triphosphate hydrolases"/>
    <property type="match status" value="1"/>
</dbReference>
<sequence length="398" mass="42084">MSFPYDAAEHSPDQDTGRVEELRKALLTSAQFDDLAEPEPLVEGWLFRDSLAWLIGKPNAGKSLAALDLAGCVANGLPWHGHAIQQGEAVYVVAEGASGFKARVRAWEAQHGREMRVRFLFKSIDLVRDADALAAALREEFPAGVALVVIDTQARVTEGLEENSAKDMGTVVAAVDKIRSATGACVLMLHHTASGGDRLRGSTAIDGAADTILRANEQKDCHGMKLECTKQKDAPRPPALLLTVAQVDGSVVLTSSTGDHVQDPGTSSGNSSRILRSLAENPGISKTKLAKKAKGNYSANLDIIGDLLAAEEIRVDGRQLFPTHSPQDQGTTRELPGTPPSSPGSPPIRGDPGTGTRATRIPRSKNDKADTASSSKATVSPTPVPEHGRVPQRALGGL</sequence>
<evidence type="ECO:0000313" key="3">
    <source>
        <dbReference type="Proteomes" id="UP000627984"/>
    </source>
</evidence>
<organism evidence="2 3">
    <name type="scientific">Planomonospora parontospora</name>
    <dbReference type="NCBI Taxonomy" id="58119"/>
    <lineage>
        <taxon>Bacteria</taxon>
        <taxon>Bacillati</taxon>
        <taxon>Actinomycetota</taxon>
        <taxon>Actinomycetes</taxon>
        <taxon>Streptosporangiales</taxon>
        <taxon>Streptosporangiaceae</taxon>
        <taxon>Planomonospora</taxon>
    </lineage>
</organism>
<dbReference type="AlphaFoldDB" id="A0AA37BPW2"/>
<dbReference type="SUPFAM" id="SSF52540">
    <property type="entry name" value="P-loop containing nucleoside triphosphate hydrolases"/>
    <property type="match status" value="1"/>
</dbReference>
<evidence type="ECO:0000256" key="1">
    <source>
        <dbReference type="SAM" id="MobiDB-lite"/>
    </source>
</evidence>
<comment type="caution">
    <text evidence="2">The sequence shown here is derived from an EMBL/GenBank/DDBJ whole genome shotgun (WGS) entry which is preliminary data.</text>
</comment>
<dbReference type="RefSeq" id="WP_191898465.1">
    <property type="nucleotide sequence ID" value="NZ_BMQD01000044.1"/>
</dbReference>
<gene>
    <name evidence="2" type="ORF">GCM10010126_67960</name>
</gene>
<reference evidence="2" key="1">
    <citation type="journal article" date="2014" name="Int. J. Syst. Evol. Microbiol.">
        <title>Complete genome sequence of Corynebacterium casei LMG S-19264T (=DSM 44701T), isolated from a smear-ripened cheese.</title>
        <authorList>
            <consortium name="US DOE Joint Genome Institute (JGI-PGF)"/>
            <person name="Walter F."/>
            <person name="Albersmeier A."/>
            <person name="Kalinowski J."/>
            <person name="Ruckert C."/>
        </authorList>
    </citation>
    <scope>NUCLEOTIDE SEQUENCE</scope>
    <source>
        <strain evidence="2">JCM 3093</strain>
    </source>
</reference>
<dbReference type="Pfam" id="PF13481">
    <property type="entry name" value="AAA_25"/>
    <property type="match status" value="1"/>
</dbReference>
<name>A0AA37BPW2_9ACTN</name>
<protein>
    <recommendedName>
        <fullName evidence="4">AAA family ATPase</fullName>
    </recommendedName>
</protein>
<dbReference type="EMBL" id="BMQD01000044">
    <property type="protein sequence ID" value="GGK98981.1"/>
    <property type="molecule type" value="Genomic_DNA"/>
</dbReference>
<proteinExistence type="predicted"/>
<evidence type="ECO:0000313" key="2">
    <source>
        <dbReference type="EMBL" id="GGK98981.1"/>
    </source>
</evidence>
<reference evidence="2" key="2">
    <citation type="submission" date="2022-09" db="EMBL/GenBank/DDBJ databases">
        <authorList>
            <person name="Sun Q."/>
            <person name="Ohkuma M."/>
        </authorList>
    </citation>
    <scope>NUCLEOTIDE SEQUENCE</scope>
    <source>
        <strain evidence="2">JCM 3093</strain>
    </source>
</reference>
<feature type="compositionally biased region" description="Polar residues" evidence="1">
    <location>
        <begin position="371"/>
        <end position="381"/>
    </location>
</feature>